<keyword evidence="1" id="KW-0597">Phosphoprotein</keyword>
<gene>
    <name evidence="3" type="ORF">LCGC14_2602080</name>
</gene>
<dbReference type="InterPro" id="IPR003594">
    <property type="entry name" value="HATPase_dom"/>
</dbReference>
<dbReference type="InterPro" id="IPR036890">
    <property type="entry name" value="HATPase_C_sf"/>
</dbReference>
<dbReference type="InterPro" id="IPR004358">
    <property type="entry name" value="Sig_transdc_His_kin-like_C"/>
</dbReference>
<dbReference type="Pfam" id="PF02518">
    <property type="entry name" value="HATPase_c"/>
    <property type="match status" value="1"/>
</dbReference>
<sequence>DLADLATDGSEERPLRVETIDLEDIVEEAASVVYTEALRKQQRLIIDIEEEAVAVRADPRLLRRLLVRLLAHAVRATPAHGTVRVSASRTDDSCLVGVSDGGLPIDEDPAVVFRPFAKIHSEALRGDAAPGPALALAKQLVETHGGTIWVERPAEGGNTFYFSIPQ</sequence>
<proteinExistence type="predicted"/>
<name>A0A0F9A8F8_9ZZZZ</name>
<dbReference type="PANTHER" id="PTHR43547">
    <property type="entry name" value="TWO-COMPONENT HISTIDINE KINASE"/>
    <property type="match status" value="1"/>
</dbReference>
<evidence type="ECO:0000259" key="2">
    <source>
        <dbReference type="PROSITE" id="PS50109"/>
    </source>
</evidence>
<dbReference type="Gene3D" id="3.30.565.10">
    <property type="entry name" value="Histidine kinase-like ATPase, C-terminal domain"/>
    <property type="match status" value="1"/>
</dbReference>
<evidence type="ECO:0000256" key="1">
    <source>
        <dbReference type="ARBA" id="ARBA00022553"/>
    </source>
</evidence>
<comment type="caution">
    <text evidence="3">The sequence shown here is derived from an EMBL/GenBank/DDBJ whole genome shotgun (WGS) entry which is preliminary data.</text>
</comment>
<feature type="non-terminal residue" evidence="3">
    <location>
        <position position="1"/>
    </location>
</feature>
<reference evidence="3" key="1">
    <citation type="journal article" date="2015" name="Nature">
        <title>Complex archaea that bridge the gap between prokaryotes and eukaryotes.</title>
        <authorList>
            <person name="Spang A."/>
            <person name="Saw J.H."/>
            <person name="Jorgensen S.L."/>
            <person name="Zaremba-Niedzwiedzka K."/>
            <person name="Martijn J."/>
            <person name="Lind A.E."/>
            <person name="van Eijk R."/>
            <person name="Schleper C."/>
            <person name="Guy L."/>
            <person name="Ettema T.J."/>
        </authorList>
    </citation>
    <scope>NUCLEOTIDE SEQUENCE</scope>
</reference>
<dbReference type="EMBL" id="LAZR01043956">
    <property type="protein sequence ID" value="KKL05834.1"/>
    <property type="molecule type" value="Genomic_DNA"/>
</dbReference>
<organism evidence="3">
    <name type="scientific">marine sediment metagenome</name>
    <dbReference type="NCBI Taxonomy" id="412755"/>
    <lineage>
        <taxon>unclassified sequences</taxon>
        <taxon>metagenomes</taxon>
        <taxon>ecological metagenomes</taxon>
    </lineage>
</organism>
<dbReference type="PROSITE" id="PS50109">
    <property type="entry name" value="HIS_KIN"/>
    <property type="match status" value="1"/>
</dbReference>
<feature type="domain" description="Histidine kinase" evidence="2">
    <location>
        <begin position="1"/>
        <end position="166"/>
    </location>
</feature>
<dbReference type="SMART" id="SM00387">
    <property type="entry name" value="HATPase_c"/>
    <property type="match status" value="1"/>
</dbReference>
<protein>
    <recommendedName>
        <fullName evidence="2">Histidine kinase domain-containing protein</fullName>
    </recommendedName>
</protein>
<dbReference type="AlphaFoldDB" id="A0A0F9A8F8"/>
<dbReference type="PRINTS" id="PR00344">
    <property type="entry name" value="BCTRLSENSOR"/>
</dbReference>
<dbReference type="InterPro" id="IPR005467">
    <property type="entry name" value="His_kinase_dom"/>
</dbReference>
<dbReference type="SUPFAM" id="SSF55874">
    <property type="entry name" value="ATPase domain of HSP90 chaperone/DNA topoisomerase II/histidine kinase"/>
    <property type="match status" value="1"/>
</dbReference>
<dbReference type="PANTHER" id="PTHR43547:SF2">
    <property type="entry name" value="HYBRID SIGNAL TRANSDUCTION HISTIDINE KINASE C"/>
    <property type="match status" value="1"/>
</dbReference>
<accession>A0A0F9A8F8</accession>
<dbReference type="GO" id="GO:0000155">
    <property type="term" value="F:phosphorelay sensor kinase activity"/>
    <property type="evidence" value="ECO:0007669"/>
    <property type="project" value="TreeGrafter"/>
</dbReference>
<evidence type="ECO:0000313" key="3">
    <source>
        <dbReference type="EMBL" id="KKL05834.1"/>
    </source>
</evidence>